<evidence type="ECO:0000256" key="1">
    <source>
        <dbReference type="ARBA" id="ARBA00022729"/>
    </source>
</evidence>
<evidence type="ECO:0000313" key="6">
    <source>
        <dbReference type="Proteomes" id="UP001158050"/>
    </source>
</evidence>
<dbReference type="EMBL" id="FXUO01000002">
    <property type="protein sequence ID" value="SMP90174.1"/>
    <property type="molecule type" value="Genomic_DNA"/>
</dbReference>
<keyword evidence="1 2" id="KW-0732">Signal</keyword>
<evidence type="ECO:0000256" key="2">
    <source>
        <dbReference type="SAM" id="SignalP"/>
    </source>
</evidence>
<comment type="caution">
    <text evidence="5">The sequence shown here is derived from an EMBL/GenBank/DDBJ whole genome shotgun (WGS) entry which is preliminary data.</text>
</comment>
<dbReference type="InterPro" id="IPR026444">
    <property type="entry name" value="Secre_tail"/>
</dbReference>
<gene>
    <name evidence="5" type="ORF">SAMN05421679_102203</name>
</gene>
<accession>A0ABY1QZK1</accession>
<sequence>MKKLLFSALFTSVICHAQTSVYTEDFENVTDLYGANWTLYNDTNTPYGTYAALFSNAWEIVKWSAESGNTVVSSPSWFTTIAPADRWLISPAITLPSNSTISLEFFARSHDVSPYDDGFKLKISTTNTTKAAFTNIETVDHAPNVPISSQLTPYTVNLSAYAGQTVYLAWVNDYTNGNLLSVDDINVTATPLMSVSDFSKKSLTLYPNPTDNYFQLNSNNEKPESVKVFDLSGKLIKEFSDLNSEKYDIANLKPGIYNVSVQSSKSTQNIKLIKK</sequence>
<feature type="signal peptide" evidence="2">
    <location>
        <begin position="1"/>
        <end position="17"/>
    </location>
</feature>
<dbReference type="NCBIfam" id="NF038128">
    <property type="entry name" value="choice_anch_J"/>
    <property type="match status" value="1"/>
</dbReference>
<dbReference type="InterPro" id="IPR011628">
    <property type="entry name" value="Cleaved_adhesin"/>
</dbReference>
<feature type="chain" id="PRO_5046287984" evidence="2">
    <location>
        <begin position="18"/>
        <end position="275"/>
    </location>
</feature>
<evidence type="ECO:0000313" key="5">
    <source>
        <dbReference type="EMBL" id="SMP90174.1"/>
    </source>
</evidence>
<keyword evidence="6" id="KW-1185">Reference proteome</keyword>
<organism evidence="5 6">
    <name type="scientific">Epilithonimonas pallida</name>
    <dbReference type="NCBI Taxonomy" id="373671"/>
    <lineage>
        <taxon>Bacteria</taxon>
        <taxon>Pseudomonadati</taxon>
        <taxon>Bacteroidota</taxon>
        <taxon>Flavobacteriia</taxon>
        <taxon>Flavobacteriales</taxon>
        <taxon>Weeksellaceae</taxon>
        <taxon>Chryseobacterium group</taxon>
        <taxon>Epilithonimonas</taxon>
    </lineage>
</organism>
<evidence type="ECO:0000259" key="3">
    <source>
        <dbReference type="Pfam" id="PF07675"/>
    </source>
</evidence>
<protein>
    <submittedName>
        <fullName evidence="5">Por secretion system C-terminal sorting domain-containing protein</fullName>
    </submittedName>
</protein>
<dbReference type="NCBIfam" id="TIGR04183">
    <property type="entry name" value="Por_Secre_tail"/>
    <property type="match status" value="1"/>
</dbReference>
<dbReference type="Pfam" id="PF18962">
    <property type="entry name" value="Por_Secre_tail"/>
    <property type="match status" value="1"/>
</dbReference>
<dbReference type="RefSeq" id="WP_283415711.1">
    <property type="nucleotide sequence ID" value="NZ_FXUO01000002.1"/>
</dbReference>
<proteinExistence type="predicted"/>
<reference evidence="5 6" key="1">
    <citation type="submission" date="2017-05" db="EMBL/GenBank/DDBJ databases">
        <authorList>
            <person name="Varghese N."/>
            <person name="Submissions S."/>
        </authorList>
    </citation>
    <scope>NUCLEOTIDE SEQUENCE [LARGE SCALE GENOMIC DNA]</scope>
    <source>
        <strain evidence="5 6">DSM 18015</strain>
    </source>
</reference>
<evidence type="ECO:0000259" key="4">
    <source>
        <dbReference type="Pfam" id="PF18962"/>
    </source>
</evidence>
<dbReference type="Proteomes" id="UP001158050">
    <property type="component" value="Unassembled WGS sequence"/>
</dbReference>
<feature type="domain" description="Secretion system C-terminal sorting" evidence="4">
    <location>
        <begin position="205"/>
        <end position="272"/>
    </location>
</feature>
<dbReference type="Gene3D" id="2.60.120.200">
    <property type="match status" value="1"/>
</dbReference>
<dbReference type="Pfam" id="PF07675">
    <property type="entry name" value="Cleaved_Adhesin"/>
    <property type="match status" value="1"/>
</dbReference>
<name>A0ABY1QZK1_9FLAO</name>
<feature type="domain" description="Cleaved adhesin" evidence="3">
    <location>
        <begin position="63"/>
        <end position="186"/>
    </location>
</feature>